<feature type="region of interest" description="Disordered" evidence="8">
    <location>
        <begin position="245"/>
        <end position="264"/>
    </location>
</feature>
<dbReference type="GO" id="GO:0000981">
    <property type="term" value="F:DNA-binding transcription factor activity, RNA polymerase II-specific"/>
    <property type="evidence" value="ECO:0007669"/>
    <property type="project" value="TreeGrafter"/>
</dbReference>
<sequence length="372" mass="38492">MDPESQCPQYGEVNQLGGVFVNGRPLPNATRMRIVELARLGIRPCDISRQLRVSHGCVSKILARYHETGSILPGAIGGSKPRVTTPKVVNYIRELKQRDPGIFAWEIRDRLLSEGICDKTNVPSVSSISRILRNKLGSIGHHHAPGGSNGSGLGSVGSGNSSNGNGGGAGNVGGSQGGSNGNGMSVGNTHSHPHPHSHPHHHHQTAAVAAASAHHVHAHAHAHAHLYNSIYQPYSAAAAYSMKAVSCGSPSPPQGSGGQTHPHQLRSVAAAAAAAHWPSSHSVSDILAHHQAVALRASCQVGVGVGMGNTVSPLPMTPSPVTGGASGGQPLLDCEGGPGQQTPYNYYMYFQNGGMHHHHHHGGMMAAGATGL</sequence>
<evidence type="ECO:0000256" key="4">
    <source>
        <dbReference type="ARBA" id="ARBA00023015"/>
    </source>
</evidence>
<name>A0A6I8UPJ8_DROPS</name>
<dbReference type="PROSITE" id="PS51057">
    <property type="entry name" value="PAIRED_2"/>
    <property type="match status" value="1"/>
</dbReference>
<feature type="domain" description="Paired" evidence="9">
    <location>
        <begin position="9"/>
        <end position="135"/>
    </location>
</feature>
<feature type="compositionally biased region" description="Gly residues" evidence="8">
    <location>
        <begin position="164"/>
        <end position="181"/>
    </location>
</feature>
<keyword evidence="2" id="KW-0217">Developmental protein</keyword>
<keyword evidence="6" id="KW-0804">Transcription</keyword>
<evidence type="ECO:0000256" key="3">
    <source>
        <dbReference type="ARBA" id="ARBA00022724"/>
    </source>
</evidence>
<dbReference type="InterPro" id="IPR043182">
    <property type="entry name" value="PAIRED_DNA-bd_dom"/>
</dbReference>
<dbReference type="InterPro" id="IPR043565">
    <property type="entry name" value="PAX_fam"/>
</dbReference>
<feature type="region of interest" description="Disordered" evidence="8">
    <location>
        <begin position="139"/>
        <end position="219"/>
    </location>
</feature>
<comment type="subcellular location">
    <subcellularLocation>
        <location evidence="1">Nucleus</location>
    </subcellularLocation>
</comment>
<reference evidence="10" key="1">
    <citation type="submission" date="2024-06" db="UniProtKB">
        <authorList>
            <consortium name="RefSeq"/>
        </authorList>
    </citation>
    <scope>NUCLEOTIDE SEQUENCE [LARGE SCALE GENOMIC DNA]</scope>
    <source>
        <strain evidence="10">MV2-25</strain>
    </source>
</reference>
<evidence type="ECO:0000259" key="9">
    <source>
        <dbReference type="PROSITE" id="PS51057"/>
    </source>
</evidence>
<evidence type="ECO:0000256" key="8">
    <source>
        <dbReference type="SAM" id="MobiDB-lite"/>
    </source>
</evidence>
<dbReference type="KEGG" id="dpo:4801814"/>
<dbReference type="PANTHER" id="PTHR45636">
    <property type="entry name" value="PAIRED BOX PROTEIN PAX-6-RELATED-RELATED"/>
    <property type="match status" value="1"/>
</dbReference>
<accession>A0A6I8UPJ8</accession>
<dbReference type="FunFam" id="1.10.10.10:FF:000084">
    <property type="entry name" value="paired box protein Pax-9"/>
    <property type="match status" value="1"/>
</dbReference>
<reference evidence="11" key="2">
    <citation type="submission" date="2025-08" db="UniProtKB">
        <authorList>
            <consortium name="RefSeq"/>
        </authorList>
    </citation>
    <scope>IDENTIFICATION</scope>
    <source>
        <strain evidence="11">MV-25-SWS-2005</strain>
        <tissue evidence="11">Whole body</tissue>
    </source>
</reference>
<feature type="compositionally biased region" description="Gly residues" evidence="8">
    <location>
        <begin position="147"/>
        <end position="157"/>
    </location>
</feature>
<dbReference type="PRINTS" id="PR00027">
    <property type="entry name" value="PAIREDBOX"/>
</dbReference>
<keyword evidence="5" id="KW-0238">DNA-binding</keyword>
<keyword evidence="10" id="KW-1185">Reference proteome</keyword>
<dbReference type="Pfam" id="PF00292">
    <property type="entry name" value="PAX"/>
    <property type="match status" value="1"/>
</dbReference>
<dbReference type="Gene3D" id="1.10.10.10">
    <property type="entry name" value="Winged helix-like DNA-binding domain superfamily/Winged helix DNA-binding domain"/>
    <property type="match status" value="2"/>
</dbReference>
<dbReference type="InterPro" id="IPR036388">
    <property type="entry name" value="WH-like_DNA-bd_sf"/>
</dbReference>
<evidence type="ECO:0000313" key="10">
    <source>
        <dbReference type="Proteomes" id="UP000001819"/>
    </source>
</evidence>
<dbReference type="InParanoid" id="A0A6I8UPJ8"/>
<keyword evidence="3" id="KW-0563">Paired box</keyword>
<dbReference type="RefSeq" id="XP_001358848.5">
    <property type="nucleotide sequence ID" value="XM_001358811.5"/>
</dbReference>
<dbReference type="GO" id="GO:0009791">
    <property type="term" value="P:post-embryonic development"/>
    <property type="evidence" value="ECO:0007669"/>
    <property type="project" value="UniProtKB-ARBA"/>
</dbReference>
<dbReference type="GO" id="GO:0000978">
    <property type="term" value="F:RNA polymerase II cis-regulatory region sequence-specific DNA binding"/>
    <property type="evidence" value="ECO:0007669"/>
    <property type="project" value="TreeGrafter"/>
</dbReference>
<evidence type="ECO:0000256" key="1">
    <source>
        <dbReference type="ARBA" id="ARBA00004123"/>
    </source>
</evidence>
<evidence type="ECO:0000256" key="2">
    <source>
        <dbReference type="ARBA" id="ARBA00022473"/>
    </source>
</evidence>
<dbReference type="AlphaFoldDB" id="A0A6I8UPJ8"/>
<dbReference type="InterPro" id="IPR009057">
    <property type="entry name" value="Homeodomain-like_sf"/>
</dbReference>
<dbReference type="Proteomes" id="UP000001819">
    <property type="component" value="Chromosome 2"/>
</dbReference>
<evidence type="ECO:0000256" key="6">
    <source>
        <dbReference type="ARBA" id="ARBA00023163"/>
    </source>
</evidence>
<keyword evidence="4" id="KW-0805">Transcription regulation</keyword>
<keyword evidence="7" id="KW-0539">Nucleus</keyword>
<feature type="compositionally biased region" description="Basic residues" evidence="8">
    <location>
        <begin position="191"/>
        <end position="204"/>
    </location>
</feature>
<dbReference type="GO" id="GO:0005634">
    <property type="term" value="C:nucleus"/>
    <property type="evidence" value="ECO:0007669"/>
    <property type="project" value="UniProtKB-SubCell"/>
</dbReference>
<dbReference type="FunFam" id="1.10.10.10:FF:000003">
    <property type="entry name" value="Paired box protein Pax-6"/>
    <property type="match status" value="1"/>
</dbReference>
<evidence type="ECO:0000256" key="5">
    <source>
        <dbReference type="ARBA" id="ARBA00023125"/>
    </source>
</evidence>
<dbReference type="PROSITE" id="PS00034">
    <property type="entry name" value="PAIRED_1"/>
    <property type="match status" value="1"/>
</dbReference>
<dbReference type="CDD" id="cd00131">
    <property type="entry name" value="PAX"/>
    <property type="match status" value="1"/>
</dbReference>
<protein>
    <submittedName>
        <fullName evidence="11">Paired box pox-meso protein</fullName>
    </submittedName>
</protein>
<dbReference type="PANTHER" id="PTHR45636:SF16">
    <property type="entry name" value="PAIRED BOX POX-MESO PROTEIN"/>
    <property type="match status" value="1"/>
</dbReference>
<organism evidence="10 11">
    <name type="scientific">Drosophila pseudoobscura pseudoobscura</name>
    <name type="common">Fruit fly</name>
    <dbReference type="NCBI Taxonomy" id="46245"/>
    <lineage>
        <taxon>Eukaryota</taxon>
        <taxon>Metazoa</taxon>
        <taxon>Ecdysozoa</taxon>
        <taxon>Arthropoda</taxon>
        <taxon>Hexapoda</taxon>
        <taxon>Insecta</taxon>
        <taxon>Pterygota</taxon>
        <taxon>Neoptera</taxon>
        <taxon>Endopterygota</taxon>
        <taxon>Diptera</taxon>
        <taxon>Brachycera</taxon>
        <taxon>Muscomorpha</taxon>
        <taxon>Ephydroidea</taxon>
        <taxon>Drosophilidae</taxon>
        <taxon>Drosophila</taxon>
        <taxon>Sophophora</taxon>
    </lineage>
</organism>
<dbReference type="InterPro" id="IPR001523">
    <property type="entry name" value="Paired_dom"/>
</dbReference>
<gene>
    <name evidence="11" type="primary">Poxm</name>
</gene>
<dbReference type="FunCoup" id="A0A6I8UPJ8">
    <property type="interactions" value="150"/>
</dbReference>
<dbReference type="SMART" id="SM00351">
    <property type="entry name" value="PAX"/>
    <property type="match status" value="1"/>
</dbReference>
<dbReference type="SUPFAM" id="SSF46689">
    <property type="entry name" value="Homeodomain-like"/>
    <property type="match status" value="1"/>
</dbReference>
<proteinExistence type="predicted"/>
<evidence type="ECO:0000313" key="11">
    <source>
        <dbReference type="RefSeq" id="XP_001358848.5"/>
    </source>
</evidence>
<evidence type="ECO:0000256" key="7">
    <source>
        <dbReference type="ARBA" id="ARBA00023242"/>
    </source>
</evidence>